<dbReference type="InterPro" id="IPR043502">
    <property type="entry name" value="DNA/RNA_pol_sf"/>
</dbReference>
<keyword evidence="3" id="KW-1185">Reference proteome</keyword>
<reference evidence="2" key="1">
    <citation type="submission" date="2019-08" db="EMBL/GenBank/DDBJ databases">
        <title>The improved chromosome-level genome for the pearl oyster Pinctada fucata martensii using PacBio sequencing and Hi-C.</title>
        <authorList>
            <person name="Zheng Z."/>
        </authorList>
    </citation>
    <scope>NUCLEOTIDE SEQUENCE</scope>
    <source>
        <strain evidence="2">ZZ-2019</strain>
        <tissue evidence="2">Adductor muscle</tissue>
    </source>
</reference>
<dbReference type="AlphaFoldDB" id="A0AA88XC27"/>
<organism evidence="2 3">
    <name type="scientific">Pinctada imbricata</name>
    <name type="common">Atlantic pearl-oyster</name>
    <name type="synonym">Pinctada martensii</name>
    <dbReference type="NCBI Taxonomy" id="66713"/>
    <lineage>
        <taxon>Eukaryota</taxon>
        <taxon>Metazoa</taxon>
        <taxon>Spiralia</taxon>
        <taxon>Lophotrochozoa</taxon>
        <taxon>Mollusca</taxon>
        <taxon>Bivalvia</taxon>
        <taxon>Autobranchia</taxon>
        <taxon>Pteriomorphia</taxon>
        <taxon>Pterioida</taxon>
        <taxon>Pterioidea</taxon>
        <taxon>Pteriidae</taxon>
        <taxon>Pinctada</taxon>
    </lineage>
</organism>
<protein>
    <recommendedName>
        <fullName evidence="1">Reverse transcriptase domain-containing protein</fullName>
    </recommendedName>
</protein>
<feature type="domain" description="Reverse transcriptase" evidence="1">
    <location>
        <begin position="550"/>
        <end position="822"/>
    </location>
</feature>
<dbReference type="CDD" id="cd01650">
    <property type="entry name" value="RT_nLTR_like"/>
    <property type="match status" value="1"/>
</dbReference>
<dbReference type="Pfam" id="PF03372">
    <property type="entry name" value="Exo_endo_phos"/>
    <property type="match status" value="1"/>
</dbReference>
<comment type="caution">
    <text evidence="2">The sequence shown here is derived from an EMBL/GenBank/DDBJ whole genome shotgun (WGS) entry which is preliminary data.</text>
</comment>
<dbReference type="Pfam" id="PF00078">
    <property type="entry name" value="RVT_1"/>
    <property type="match status" value="1"/>
</dbReference>
<evidence type="ECO:0000313" key="3">
    <source>
        <dbReference type="Proteomes" id="UP001186944"/>
    </source>
</evidence>
<dbReference type="PANTHER" id="PTHR47027">
    <property type="entry name" value="REVERSE TRANSCRIPTASE DOMAIN-CONTAINING PROTEIN"/>
    <property type="match status" value="1"/>
</dbReference>
<dbReference type="GO" id="GO:0003824">
    <property type="term" value="F:catalytic activity"/>
    <property type="evidence" value="ECO:0007669"/>
    <property type="project" value="InterPro"/>
</dbReference>
<dbReference type="InterPro" id="IPR036691">
    <property type="entry name" value="Endo/exonu/phosph_ase_sf"/>
</dbReference>
<name>A0AA88XC27_PINIB</name>
<dbReference type="EMBL" id="VSWD01000555">
    <property type="protein sequence ID" value="KAK3082441.1"/>
    <property type="molecule type" value="Genomic_DNA"/>
</dbReference>
<proteinExistence type="predicted"/>
<dbReference type="Gene3D" id="3.30.70.270">
    <property type="match status" value="1"/>
</dbReference>
<dbReference type="PROSITE" id="PS50878">
    <property type="entry name" value="RT_POL"/>
    <property type="match status" value="1"/>
</dbReference>
<dbReference type="InterPro" id="IPR000477">
    <property type="entry name" value="RT_dom"/>
</dbReference>
<evidence type="ECO:0000259" key="1">
    <source>
        <dbReference type="PROSITE" id="PS50878"/>
    </source>
</evidence>
<dbReference type="InterPro" id="IPR005135">
    <property type="entry name" value="Endo/exonuclease/phosphatase"/>
</dbReference>
<gene>
    <name evidence="2" type="ORF">FSP39_009605</name>
</gene>
<accession>A0AA88XC27</accession>
<dbReference type="SUPFAM" id="SSF56672">
    <property type="entry name" value="DNA/RNA polymerases"/>
    <property type="match status" value="1"/>
</dbReference>
<dbReference type="SUPFAM" id="SSF56219">
    <property type="entry name" value="DNase I-like"/>
    <property type="match status" value="1"/>
</dbReference>
<dbReference type="PANTHER" id="PTHR47027:SF20">
    <property type="entry name" value="REVERSE TRANSCRIPTASE-LIKE PROTEIN WITH RNA-DIRECTED DNA POLYMERASE DOMAIN"/>
    <property type="match status" value="1"/>
</dbReference>
<evidence type="ECO:0000313" key="2">
    <source>
        <dbReference type="EMBL" id="KAK3082441.1"/>
    </source>
</evidence>
<dbReference type="Proteomes" id="UP001186944">
    <property type="component" value="Unassembled WGS sequence"/>
</dbReference>
<dbReference type="Gene3D" id="3.60.10.10">
    <property type="entry name" value="Endonuclease/exonuclease/phosphatase"/>
    <property type="match status" value="1"/>
</dbReference>
<sequence>MDSSRYFNRRLGICHWNIEGIKSSKSSKLDDPEFSKELRAHDIVALTETHAGPNDHVGLQGYTTFMATRSKHKKARKHSGGIAILVKNNIKAEIEFHKTSADLIWLKLNKKFFQFESDLYIGVVYISPQNSYCTKEISEKTWEGLKTGILKYNNLGNIMLLGDFNARTGRLQCDYIIDDENRYMDFDSSYISDNPIYERISMDKSVNEYGRNLLELCKANRLRILNGRTIGDTIGKFTCYQWNGCSVVDYCIVTEDLLGTVEYFHIHDLKGLYSNHSKLSLQIPSKFNFIDNNEEMVDLPLQIRWNAEIESIYNLKLQTDKIKTDITEISEKIEVNDESINENVKAINEILLDALPTNTIRKRKVTKKKCRKKWYDGDCRELKRMLNRANRKFILNPCDMSAREAFFRVRKMYKKTLKFKNKLFKIQLIEKINNIDSKNNKEFWEVVDELKIIDGSKYDNKAALISGETWVWHFKNLLQKRIDPGTELIMDTEFLSEENDLSAIITVSETMEAIKALKSGKSSSLDMIKNEMLNVAANCCANMFTKLFNKILKTGNFPLEWSRNIIVPLHKAGNCHDTNNYRGLALTSCLGKVFTSILNKRLNKFTKDRDIISKLQIGFSEKSQTLYHMFVLKTLMDKYKFENKKLYLGFVDFKKAYDTVWRDGLMYKLNKNGINGKIFNVIKDMYSKSETCIKVDGKRTDFFKDNVGVKQGEVLSPLLFNIYINDVVDVLGDIDSPVLNESVIDCLLYADDLVILSSTFGGLQRKFDNLAKYCDRWKLEINESKSMVLQVSKHGRISSDTIKLKHSVLTNTSKYKYLGVIFDSTGNFHPAKKNIYDRGAKALYKLKSVIDREIMSPKISFDLFNKTVKPVCLYGSEMWASTLKNQSPRSEFEH</sequence>
<dbReference type="InterPro" id="IPR043128">
    <property type="entry name" value="Rev_trsase/Diguanyl_cyclase"/>
</dbReference>